<dbReference type="GO" id="GO:0016301">
    <property type="term" value="F:kinase activity"/>
    <property type="evidence" value="ECO:0007669"/>
    <property type="project" value="UniProtKB-KW"/>
</dbReference>
<sequence length="396" mass="43405">MKKLWPDAVRSWVGPPWRIIIPLFFWVSSVRVAEGVIDRTSLFQELVLVIYAVGIPLALWLHPKLKEYAIGFIAITLTVCIFTPLAAMGNAHFFPVAYCVFLIGAHSPKRLQRIWIGWIALGTLAATAASLYGRRVFGGIDFGLEDSSNSIGPLPAFGSVIVMAWPVMGFFYLLGTNDRKKREDQQLLIERAEMAGAVERNRIAREMHDIVAHNLAGVIALADGARFAAAKNPAAATEALETIASTSRDSLKQMRGLLSVLRDGDSRADTKAPGASDIAGLISEARRTGFDITVHGLEALPTESDELYQFTVYRVVQEILTNMIKHSRDKRGVLRFRSTGNGLVLSAENPAARMPDNHKPGYGLIGMSERVKAYGGSVATRTEDGHFFITVEVPND</sequence>
<evidence type="ECO:0000313" key="11">
    <source>
        <dbReference type="EMBL" id="MDN8619138.1"/>
    </source>
</evidence>
<keyword evidence="4" id="KW-0808">Transferase</keyword>
<comment type="catalytic activity">
    <reaction evidence="1">
        <text>ATP + protein L-histidine = ADP + protein N-phospho-L-histidine.</text>
        <dbReference type="EC" id="2.7.13.3"/>
    </reaction>
</comment>
<dbReference type="InterPro" id="IPR011712">
    <property type="entry name" value="Sig_transdc_His_kin_sub3_dim/P"/>
</dbReference>
<dbReference type="Gene3D" id="3.30.565.10">
    <property type="entry name" value="Histidine kinase-like ATPase, C-terminal domain"/>
    <property type="match status" value="1"/>
</dbReference>
<dbReference type="SUPFAM" id="SSF55874">
    <property type="entry name" value="ATPase domain of HSP90 chaperone/DNA topoisomerase II/histidine kinase"/>
    <property type="match status" value="1"/>
</dbReference>
<accession>A0ABT8Q1Q8</accession>
<evidence type="ECO:0000256" key="9">
    <source>
        <dbReference type="SAM" id="Phobius"/>
    </source>
</evidence>
<keyword evidence="9" id="KW-1133">Transmembrane helix</keyword>
<keyword evidence="12" id="KW-1185">Reference proteome</keyword>
<feature type="domain" description="Signal transduction histidine kinase subgroup 3 dimerisation and phosphoacceptor" evidence="10">
    <location>
        <begin position="199"/>
        <end position="264"/>
    </location>
</feature>
<evidence type="ECO:0000256" key="6">
    <source>
        <dbReference type="ARBA" id="ARBA00022777"/>
    </source>
</evidence>
<feature type="transmembrane region" description="Helical" evidence="9">
    <location>
        <begin position="153"/>
        <end position="174"/>
    </location>
</feature>
<evidence type="ECO:0000256" key="4">
    <source>
        <dbReference type="ARBA" id="ARBA00022679"/>
    </source>
</evidence>
<feature type="transmembrane region" description="Helical" evidence="9">
    <location>
        <begin position="68"/>
        <end position="85"/>
    </location>
</feature>
<dbReference type="Pfam" id="PF07730">
    <property type="entry name" value="HisKA_3"/>
    <property type="match status" value="1"/>
</dbReference>
<dbReference type="RefSeq" id="WP_301731962.1">
    <property type="nucleotide sequence ID" value="NZ_JAUKFL010000067.1"/>
</dbReference>
<evidence type="ECO:0000256" key="8">
    <source>
        <dbReference type="ARBA" id="ARBA00023012"/>
    </source>
</evidence>
<comment type="caution">
    <text evidence="11">The sequence shown here is derived from an EMBL/GenBank/DDBJ whole genome shotgun (WGS) entry which is preliminary data.</text>
</comment>
<gene>
    <name evidence="11" type="ORF">Q0N36_00840</name>
</gene>
<name>A0ABT8Q1Q8_9CORY</name>
<proteinExistence type="predicted"/>
<evidence type="ECO:0000259" key="10">
    <source>
        <dbReference type="Pfam" id="PF07730"/>
    </source>
</evidence>
<keyword evidence="9" id="KW-0812">Transmembrane</keyword>
<keyword evidence="9" id="KW-0472">Membrane</keyword>
<keyword evidence="3" id="KW-0597">Phosphoprotein</keyword>
<feature type="transmembrane region" description="Helical" evidence="9">
    <location>
        <begin position="42"/>
        <end position="61"/>
    </location>
</feature>
<dbReference type="PANTHER" id="PTHR24421:SF10">
    <property type="entry name" value="NITRATE_NITRITE SENSOR PROTEIN NARQ"/>
    <property type="match status" value="1"/>
</dbReference>
<evidence type="ECO:0000256" key="3">
    <source>
        <dbReference type="ARBA" id="ARBA00022553"/>
    </source>
</evidence>
<keyword evidence="7" id="KW-0067">ATP-binding</keyword>
<dbReference type="PANTHER" id="PTHR24421">
    <property type="entry name" value="NITRATE/NITRITE SENSOR PROTEIN NARX-RELATED"/>
    <property type="match status" value="1"/>
</dbReference>
<evidence type="ECO:0000256" key="7">
    <source>
        <dbReference type="ARBA" id="ARBA00022840"/>
    </source>
</evidence>
<dbReference type="CDD" id="cd16917">
    <property type="entry name" value="HATPase_UhpB-NarQ-NarX-like"/>
    <property type="match status" value="1"/>
</dbReference>
<dbReference type="InterPro" id="IPR036890">
    <property type="entry name" value="HATPase_C_sf"/>
</dbReference>
<dbReference type="EMBL" id="JAUKFM010000001">
    <property type="protein sequence ID" value="MDN8619138.1"/>
    <property type="molecule type" value="Genomic_DNA"/>
</dbReference>
<organism evidence="11 12">
    <name type="scientific">Corynebacterium kefirresidentii</name>
    <dbReference type="NCBI Taxonomy" id="1979527"/>
    <lineage>
        <taxon>Bacteria</taxon>
        <taxon>Bacillati</taxon>
        <taxon>Actinomycetota</taxon>
        <taxon>Actinomycetes</taxon>
        <taxon>Mycobacteriales</taxon>
        <taxon>Corynebacteriaceae</taxon>
        <taxon>Corynebacterium</taxon>
    </lineage>
</organism>
<feature type="transmembrane region" description="Helical" evidence="9">
    <location>
        <begin position="114"/>
        <end position="133"/>
    </location>
</feature>
<evidence type="ECO:0000256" key="1">
    <source>
        <dbReference type="ARBA" id="ARBA00000085"/>
    </source>
</evidence>
<keyword evidence="6 11" id="KW-0418">Kinase</keyword>
<dbReference type="EC" id="2.7.13.3" evidence="2"/>
<reference evidence="11" key="1">
    <citation type="submission" date="2023-07" db="EMBL/GenBank/DDBJ databases">
        <title>Insights into the diversity of cutaneous corynebacteria.</title>
        <authorList>
            <person name="Bruggemann H."/>
            <person name="Poehlein A."/>
        </authorList>
    </citation>
    <scope>NUCLEOTIDE SEQUENCE</scope>
    <source>
        <strain evidence="11">P7_F1</strain>
    </source>
</reference>
<dbReference type="InterPro" id="IPR050482">
    <property type="entry name" value="Sensor_HK_TwoCompSys"/>
</dbReference>
<feature type="transmembrane region" description="Helical" evidence="9">
    <location>
        <begin position="12"/>
        <end position="30"/>
    </location>
</feature>
<protein>
    <recommendedName>
        <fullName evidence="2">histidine kinase</fullName>
        <ecNumber evidence="2">2.7.13.3</ecNumber>
    </recommendedName>
</protein>
<keyword evidence="5" id="KW-0547">Nucleotide-binding</keyword>
<dbReference type="Gene3D" id="1.20.5.1930">
    <property type="match status" value="1"/>
</dbReference>
<evidence type="ECO:0000256" key="2">
    <source>
        <dbReference type="ARBA" id="ARBA00012438"/>
    </source>
</evidence>
<keyword evidence="8" id="KW-0902">Two-component regulatory system</keyword>
<evidence type="ECO:0000313" key="12">
    <source>
        <dbReference type="Proteomes" id="UP001174347"/>
    </source>
</evidence>
<dbReference type="Proteomes" id="UP001174347">
    <property type="component" value="Unassembled WGS sequence"/>
</dbReference>
<evidence type="ECO:0000256" key="5">
    <source>
        <dbReference type="ARBA" id="ARBA00022741"/>
    </source>
</evidence>